<dbReference type="GO" id="GO:0008168">
    <property type="term" value="F:methyltransferase activity"/>
    <property type="evidence" value="ECO:0007669"/>
    <property type="project" value="InterPro"/>
</dbReference>
<dbReference type="GO" id="GO:0003676">
    <property type="term" value="F:nucleic acid binding"/>
    <property type="evidence" value="ECO:0007669"/>
    <property type="project" value="InterPro"/>
</dbReference>
<dbReference type="PANTHER" id="PTHR18895">
    <property type="entry name" value="HEMK METHYLTRANSFERASE"/>
    <property type="match status" value="1"/>
</dbReference>
<dbReference type="PROSITE" id="PS00092">
    <property type="entry name" value="N6_MTASE"/>
    <property type="match status" value="1"/>
</dbReference>
<dbReference type="GO" id="GO:0032259">
    <property type="term" value="P:methylation"/>
    <property type="evidence" value="ECO:0007669"/>
    <property type="project" value="InterPro"/>
</dbReference>
<dbReference type="EMBL" id="RIBY02000347">
    <property type="protein sequence ID" value="KAH9843436.1"/>
    <property type="molecule type" value="Genomic_DNA"/>
</dbReference>
<comment type="caution">
    <text evidence="1">The sequence shown here is derived from an EMBL/GenBank/DDBJ whole genome shotgun (WGS) entry which is preliminary data.</text>
</comment>
<dbReference type="OrthoDB" id="269872at2759"/>
<dbReference type="InterPro" id="IPR050320">
    <property type="entry name" value="N5-glutamine_MTase"/>
</dbReference>
<reference evidence="1 2" key="1">
    <citation type="journal article" date="2018" name="IMA Fungus">
        <title>IMA Genome-F 10: Nine draft genome sequences of Claviceps purpurea s.lat., including C. arundinis, C. humidiphila, and C. cf. spartinae, pseudomolecules for the pitch canker pathogen Fusarium circinatum, draft genome of Davidsoniella eucalypti, Grosmannia galeiformis, Quambalaria eucalypti, and Teratosphaeria destructans.</title>
        <authorList>
            <person name="Wingfield B.D."/>
            <person name="Liu M."/>
            <person name="Nguyen H.D."/>
            <person name="Lane F.A."/>
            <person name="Morgan S.W."/>
            <person name="De Vos L."/>
            <person name="Wilken P.M."/>
            <person name="Duong T.A."/>
            <person name="Aylward J."/>
            <person name="Coetzee M.P."/>
            <person name="Dadej K."/>
            <person name="De Beer Z.W."/>
            <person name="Findlay W."/>
            <person name="Havenga M."/>
            <person name="Kolarik M."/>
            <person name="Menzies J.G."/>
            <person name="Naidoo K."/>
            <person name="Pochopski O."/>
            <person name="Shoukouhi P."/>
            <person name="Santana Q.C."/>
            <person name="Seifert K.A."/>
            <person name="Soal N."/>
            <person name="Steenkamp E.T."/>
            <person name="Tatham C.T."/>
            <person name="van der Nest M.A."/>
            <person name="Wingfield M.J."/>
        </authorList>
    </citation>
    <scope>NUCLEOTIDE SEQUENCE [LARGE SCALE GENOMIC DNA]</scope>
    <source>
        <strain evidence="1">CMW44962</strain>
    </source>
</reference>
<accession>A0A9W7SZA8</accession>
<dbReference type="InterPro" id="IPR002052">
    <property type="entry name" value="DNA_methylase_N6_adenine_CS"/>
</dbReference>
<name>A0A9W7SZA8_9PEZI</name>
<keyword evidence="2" id="KW-1185">Reference proteome</keyword>
<dbReference type="Proteomes" id="UP001138500">
    <property type="component" value="Unassembled WGS sequence"/>
</dbReference>
<proteinExistence type="predicted"/>
<evidence type="ECO:0000313" key="2">
    <source>
        <dbReference type="Proteomes" id="UP001138500"/>
    </source>
</evidence>
<dbReference type="InterPro" id="IPR029063">
    <property type="entry name" value="SAM-dependent_MTases_sf"/>
</dbReference>
<dbReference type="AlphaFoldDB" id="A0A9W7SZA8"/>
<dbReference type="Gene3D" id="3.40.50.150">
    <property type="entry name" value="Vaccinia Virus protein VP39"/>
    <property type="match status" value="1"/>
</dbReference>
<gene>
    <name evidence="1" type="ORF">Tdes44962_MAKER07379</name>
</gene>
<reference evidence="1 2" key="2">
    <citation type="journal article" date="2021" name="Curr. Genet.">
        <title>Genetic response to nitrogen starvation in the aggressive Eucalyptus foliar pathogen Teratosphaeria destructans.</title>
        <authorList>
            <person name="Havenga M."/>
            <person name="Wingfield B.D."/>
            <person name="Wingfield M.J."/>
            <person name="Dreyer L.L."/>
            <person name="Roets F."/>
            <person name="Aylward J."/>
        </authorList>
    </citation>
    <scope>NUCLEOTIDE SEQUENCE [LARGE SCALE GENOMIC DNA]</scope>
    <source>
        <strain evidence="1">CMW44962</strain>
    </source>
</reference>
<organism evidence="1 2">
    <name type="scientific">Teratosphaeria destructans</name>
    <dbReference type="NCBI Taxonomy" id="418781"/>
    <lineage>
        <taxon>Eukaryota</taxon>
        <taxon>Fungi</taxon>
        <taxon>Dikarya</taxon>
        <taxon>Ascomycota</taxon>
        <taxon>Pezizomycotina</taxon>
        <taxon>Dothideomycetes</taxon>
        <taxon>Dothideomycetidae</taxon>
        <taxon>Mycosphaerellales</taxon>
        <taxon>Teratosphaeriaceae</taxon>
        <taxon>Teratosphaeria</taxon>
    </lineage>
</organism>
<sequence>MQEALKAENAPQIDVLISNPPYISSKAYRTTTAPSVRHFEPKLALVPSASSTPPDSANEIPDGDIFYPRLLSLAERLCARVFMFEVADHGQAERVAKLTVETGAWNIIEIWREDPNARPEHCEHQHKVVIGGREVPVLGKGHGRSVFAHRKLS</sequence>
<dbReference type="GO" id="GO:0005739">
    <property type="term" value="C:mitochondrion"/>
    <property type="evidence" value="ECO:0007669"/>
    <property type="project" value="TreeGrafter"/>
</dbReference>
<dbReference type="PANTHER" id="PTHR18895:SF74">
    <property type="entry name" value="MTRF1L RELEASE FACTOR GLUTAMINE METHYLTRANSFERASE"/>
    <property type="match status" value="1"/>
</dbReference>
<evidence type="ECO:0000313" key="1">
    <source>
        <dbReference type="EMBL" id="KAH9843436.1"/>
    </source>
</evidence>
<protein>
    <submittedName>
        <fullName evidence="1">Pfam:methyltransferase 26</fullName>
    </submittedName>
</protein>